<keyword evidence="1" id="KW-0812">Transmembrane</keyword>
<dbReference type="AlphaFoldDB" id="A0A9R1RUL1"/>
<evidence type="ECO:0000313" key="3">
    <source>
        <dbReference type="EMBL" id="VAH54140.1"/>
    </source>
</evidence>
<sequence length="636" mass="73368">MAQWWWEGRELRILVLASLSAQYFLVLFAGVRKFHIPPWLRVSFRLAHIGSDALAIFTLATLFSRQKNGPSCSYARGSHSLELLWAPIVLMHLGGQVVITTYKIEDNEQWSRHILTSLSKVVVALYVFYKSWSSNDKSLLAATILLFFMVIIRCFQKALDLKSSSFNALRKASSSGISIIRGTYVTEKRRLDKFIKKARKVVHRDGPRGSPADLPRLPYQLFLDFPCLYSDRVGILNFWLLDPKSAYQAIERALSAMTSFLYTKDDTVKPYLGSKEASATAVFRRCTQILAYATLIVAICLVQTSSQKKDYNSEDTWVTLVLLWGTFVLELVYLGVQTAFRDRFSGRVLQHSLIGLLAHNRRHSRLRTIAGWLQCKDFLDDCWHMKPIYSCEEITELVRQHVESLWKHCILDNETYRRHNDTRGEWTLTSKRCLGELGWSIRRPFDESIILWHLATDLCFQAIDLMFHGEVTSPDDRECARRCREMSNYMMHLLFDNPEMLMPGSRKSLFTRAYQELEDMLRYEEEARLNEDQITLLVFERCHRGITGDALRLAESLLVDAYHGDATRMWKVIQGVWVEVLCFSAGRCRGYLHAETLGTGVEYLSYVWVLLAHAGMETFPEKLQREGLSVEGDDRV</sequence>
<dbReference type="EMBL" id="LT934114">
    <property type="protein sequence ID" value="VAH54140.1"/>
    <property type="molecule type" value="Genomic_DNA"/>
</dbReference>
<keyword evidence="4" id="KW-1185">Reference proteome</keyword>
<dbReference type="InterPro" id="IPR025315">
    <property type="entry name" value="DUF4220"/>
</dbReference>
<evidence type="ECO:0000256" key="1">
    <source>
        <dbReference type="SAM" id="Phobius"/>
    </source>
</evidence>
<keyword evidence="1" id="KW-1133">Transmembrane helix</keyword>
<feature type="domain" description="DUF4220" evidence="2">
    <location>
        <begin position="46"/>
        <end position="334"/>
    </location>
</feature>
<dbReference type="Proteomes" id="UP000324705">
    <property type="component" value="Chromosome 2B"/>
</dbReference>
<dbReference type="OMA" id="WWEGREL"/>
<dbReference type="InterPro" id="IPR007658">
    <property type="entry name" value="DUF594"/>
</dbReference>
<feature type="transmembrane region" description="Helical" evidence="1">
    <location>
        <begin position="83"/>
        <end position="102"/>
    </location>
</feature>
<keyword evidence="1" id="KW-0472">Membrane</keyword>
<feature type="transmembrane region" description="Helical" evidence="1">
    <location>
        <begin position="289"/>
        <end position="305"/>
    </location>
</feature>
<name>A0A9R1RUL1_TRITD</name>
<dbReference type="Pfam" id="PF04578">
    <property type="entry name" value="DUF594"/>
    <property type="match status" value="1"/>
</dbReference>
<evidence type="ECO:0000259" key="2">
    <source>
        <dbReference type="Pfam" id="PF13968"/>
    </source>
</evidence>
<feature type="transmembrane region" description="Helical" evidence="1">
    <location>
        <begin position="43"/>
        <end position="63"/>
    </location>
</feature>
<proteinExistence type="predicted"/>
<dbReference type="Gramene" id="TRITD2Bv1G252310.1">
    <property type="protein sequence ID" value="TRITD2Bv1G252310.1"/>
    <property type="gene ID" value="TRITD2Bv1G252310"/>
</dbReference>
<dbReference type="Pfam" id="PF13968">
    <property type="entry name" value="DUF4220"/>
    <property type="match status" value="1"/>
</dbReference>
<feature type="transmembrane region" description="Helical" evidence="1">
    <location>
        <begin position="12"/>
        <end position="31"/>
    </location>
</feature>
<evidence type="ECO:0000313" key="4">
    <source>
        <dbReference type="Proteomes" id="UP000324705"/>
    </source>
</evidence>
<reference evidence="3 4" key="1">
    <citation type="submission" date="2017-09" db="EMBL/GenBank/DDBJ databases">
        <authorList>
            <consortium name="International Durum Wheat Genome Sequencing Consortium (IDWGSC)"/>
            <person name="Milanesi L."/>
        </authorList>
    </citation>
    <scope>NUCLEOTIDE SEQUENCE [LARGE SCALE GENOMIC DNA]</scope>
    <source>
        <strain evidence="4">cv. Svevo</strain>
    </source>
</reference>
<feature type="transmembrane region" description="Helical" evidence="1">
    <location>
        <begin position="138"/>
        <end position="155"/>
    </location>
</feature>
<gene>
    <name evidence="3" type="ORF">TRITD_2Bv1G252310</name>
</gene>
<feature type="transmembrane region" description="Helical" evidence="1">
    <location>
        <begin position="317"/>
        <end position="336"/>
    </location>
</feature>
<accession>A0A9R1RUL1</accession>
<dbReference type="PANTHER" id="PTHR31325">
    <property type="entry name" value="OS01G0798800 PROTEIN-RELATED"/>
    <property type="match status" value="1"/>
</dbReference>
<organism evidence="3 4">
    <name type="scientific">Triticum turgidum subsp. durum</name>
    <name type="common">Durum wheat</name>
    <name type="synonym">Triticum durum</name>
    <dbReference type="NCBI Taxonomy" id="4567"/>
    <lineage>
        <taxon>Eukaryota</taxon>
        <taxon>Viridiplantae</taxon>
        <taxon>Streptophyta</taxon>
        <taxon>Embryophyta</taxon>
        <taxon>Tracheophyta</taxon>
        <taxon>Spermatophyta</taxon>
        <taxon>Magnoliopsida</taxon>
        <taxon>Liliopsida</taxon>
        <taxon>Poales</taxon>
        <taxon>Poaceae</taxon>
        <taxon>BOP clade</taxon>
        <taxon>Pooideae</taxon>
        <taxon>Triticodae</taxon>
        <taxon>Triticeae</taxon>
        <taxon>Triticinae</taxon>
        <taxon>Triticum</taxon>
    </lineage>
</organism>
<protein>
    <recommendedName>
        <fullName evidence="2">DUF4220 domain-containing protein</fullName>
    </recommendedName>
</protein>